<evidence type="ECO:0000256" key="1">
    <source>
        <dbReference type="ARBA" id="ARBA00004496"/>
    </source>
</evidence>
<gene>
    <name evidence="13" type="ORF">FORC53_2430</name>
</gene>
<dbReference type="SMART" id="SM00363">
    <property type="entry name" value="S4"/>
    <property type="match status" value="1"/>
</dbReference>
<evidence type="ECO:0000256" key="5">
    <source>
        <dbReference type="ARBA" id="ARBA00022884"/>
    </source>
</evidence>
<dbReference type="CDD" id="cd00165">
    <property type="entry name" value="S4"/>
    <property type="match status" value="1"/>
</dbReference>
<accession>A0AAQ1CST0</accession>
<organism evidence="13 14">
    <name type="scientific">Vibrio vulnificus</name>
    <dbReference type="NCBI Taxonomy" id="672"/>
    <lineage>
        <taxon>Bacteria</taxon>
        <taxon>Pseudomonadati</taxon>
        <taxon>Pseudomonadota</taxon>
        <taxon>Gammaproteobacteria</taxon>
        <taxon>Vibrionales</taxon>
        <taxon>Vibrionaceae</taxon>
        <taxon>Vibrio</taxon>
    </lineage>
</organism>
<dbReference type="PROSITE" id="PS01129">
    <property type="entry name" value="PSI_RLU"/>
    <property type="match status" value="1"/>
</dbReference>
<dbReference type="AlphaFoldDB" id="A0AAQ1CST0"/>
<dbReference type="GO" id="GO:0160140">
    <property type="term" value="F:23S rRNA pseudouridine(1911/1915/1917) synthase activity"/>
    <property type="evidence" value="ECO:0007669"/>
    <property type="project" value="UniProtKB-EC"/>
</dbReference>
<proteinExistence type="inferred from homology"/>
<dbReference type="InterPro" id="IPR050188">
    <property type="entry name" value="RluA_PseudoU_synthase"/>
</dbReference>
<feature type="active site" evidence="9">
    <location>
        <position position="139"/>
    </location>
</feature>
<dbReference type="PROSITE" id="PS50889">
    <property type="entry name" value="S4"/>
    <property type="match status" value="1"/>
</dbReference>
<dbReference type="InterPro" id="IPR006145">
    <property type="entry name" value="PsdUridine_synth_RsuA/RluA"/>
</dbReference>
<dbReference type="SUPFAM" id="SSF55174">
    <property type="entry name" value="Alpha-L RNA-binding motif"/>
    <property type="match status" value="1"/>
</dbReference>
<dbReference type="GO" id="GO:0003723">
    <property type="term" value="F:RNA binding"/>
    <property type="evidence" value="ECO:0007669"/>
    <property type="project" value="UniProtKB-KW"/>
</dbReference>
<keyword evidence="4" id="KW-0698">rRNA processing</keyword>
<dbReference type="FunFam" id="3.30.2350.10:FF:000006">
    <property type="entry name" value="Pseudouridine synthase"/>
    <property type="match status" value="1"/>
</dbReference>
<evidence type="ECO:0000256" key="10">
    <source>
        <dbReference type="PROSITE-ProRule" id="PRU00182"/>
    </source>
</evidence>
<evidence type="ECO:0000256" key="4">
    <source>
        <dbReference type="ARBA" id="ARBA00022552"/>
    </source>
</evidence>
<comment type="similarity">
    <text evidence="2 11">Belongs to the pseudouridine synthase RluA family.</text>
</comment>
<dbReference type="InterPro" id="IPR006224">
    <property type="entry name" value="PsdUridine_synth_RluA-like_CS"/>
</dbReference>
<evidence type="ECO:0000256" key="11">
    <source>
        <dbReference type="RuleBase" id="RU362028"/>
    </source>
</evidence>
<evidence type="ECO:0000256" key="7">
    <source>
        <dbReference type="ARBA" id="ARBA00036882"/>
    </source>
</evidence>
<dbReference type="Pfam" id="PF01479">
    <property type="entry name" value="S4"/>
    <property type="match status" value="1"/>
</dbReference>
<dbReference type="InterPro" id="IPR006225">
    <property type="entry name" value="PsdUridine_synth_RluC/D"/>
</dbReference>
<evidence type="ECO:0000313" key="14">
    <source>
        <dbReference type="Proteomes" id="UP000263418"/>
    </source>
</evidence>
<comment type="catalytic activity">
    <reaction evidence="7">
        <text>uridine(1911/1915/1917) in 23S rRNA = pseudouridine(1911/1915/1917) in 23S rRNA</text>
        <dbReference type="Rhea" id="RHEA:42524"/>
        <dbReference type="Rhea" id="RHEA-COMP:10097"/>
        <dbReference type="Rhea" id="RHEA-COMP:10098"/>
        <dbReference type="ChEBI" id="CHEBI:65314"/>
        <dbReference type="ChEBI" id="CHEBI:65315"/>
        <dbReference type="EC" id="5.4.99.23"/>
    </reaction>
</comment>
<dbReference type="SMR" id="A0AAQ1CST0"/>
<keyword evidence="5 10" id="KW-0694">RNA-binding</keyword>
<dbReference type="CDD" id="cd02869">
    <property type="entry name" value="PseudoU_synth_RluA_like"/>
    <property type="match status" value="1"/>
</dbReference>
<evidence type="ECO:0000313" key="13">
    <source>
        <dbReference type="EMBL" id="AXX60769.1"/>
    </source>
</evidence>
<dbReference type="Gene3D" id="3.10.290.10">
    <property type="entry name" value="RNA-binding S4 domain"/>
    <property type="match status" value="1"/>
</dbReference>
<comment type="function">
    <text evidence="8">Responsible for synthesis of pseudouridine from uracil at positions 1911, 1915 and 1917 in 23S ribosomal RNA.</text>
</comment>
<dbReference type="FunFam" id="3.10.290.10:FF:000011">
    <property type="entry name" value="Pseudouridine synthase"/>
    <property type="match status" value="1"/>
</dbReference>
<evidence type="ECO:0000256" key="3">
    <source>
        <dbReference type="ARBA" id="ARBA00022490"/>
    </source>
</evidence>
<evidence type="ECO:0000256" key="2">
    <source>
        <dbReference type="ARBA" id="ARBA00010876"/>
    </source>
</evidence>
<reference evidence="13 14" key="1">
    <citation type="submission" date="2017-01" db="EMBL/GenBank/DDBJ databases">
        <title>Complete Genome Sequence of Vibrio vulnificus FORC_053.</title>
        <authorList>
            <consortium name="Food-borne Pathogen Omics Research Center"/>
            <person name="Chung H.Y."/>
            <person name="Na E.J."/>
            <person name="Song J.S."/>
            <person name="Kim H."/>
            <person name="Lee J.-H."/>
            <person name="Ryu S."/>
            <person name="Choi S.H."/>
        </authorList>
    </citation>
    <scope>NUCLEOTIDE SEQUENCE [LARGE SCALE GENOMIC DNA]</scope>
    <source>
        <strain evidence="13 14">FORC_053</strain>
    </source>
</reference>
<dbReference type="GO" id="GO:0005737">
    <property type="term" value="C:cytoplasm"/>
    <property type="evidence" value="ECO:0007669"/>
    <property type="project" value="UniProtKB-SubCell"/>
</dbReference>
<keyword evidence="3" id="KW-0963">Cytoplasm</keyword>
<comment type="subcellular location">
    <subcellularLocation>
        <location evidence="1">Cytoplasm</location>
    </subcellularLocation>
</comment>
<dbReference type="EC" id="5.4.99.-" evidence="11"/>
<dbReference type="InterPro" id="IPR036986">
    <property type="entry name" value="S4_RNA-bd_sf"/>
</dbReference>
<evidence type="ECO:0000256" key="8">
    <source>
        <dbReference type="ARBA" id="ARBA00056072"/>
    </source>
</evidence>
<evidence type="ECO:0000256" key="9">
    <source>
        <dbReference type="PIRSR" id="PIRSR606225-1"/>
    </source>
</evidence>
<dbReference type="SUPFAM" id="SSF55120">
    <property type="entry name" value="Pseudouridine synthase"/>
    <property type="match status" value="1"/>
</dbReference>
<dbReference type="InterPro" id="IPR020103">
    <property type="entry name" value="PsdUridine_synth_cat_dom_sf"/>
</dbReference>
<dbReference type="NCBIfam" id="TIGR00005">
    <property type="entry name" value="rluA_subfam"/>
    <property type="match status" value="1"/>
</dbReference>
<protein>
    <recommendedName>
        <fullName evidence="11">Pseudouridine synthase</fullName>
        <ecNumber evidence="11">5.4.99.-</ecNumber>
    </recommendedName>
</protein>
<dbReference type="InterPro" id="IPR002942">
    <property type="entry name" value="S4_RNA-bd"/>
</dbReference>
<dbReference type="GO" id="GO:0000455">
    <property type="term" value="P:enzyme-directed rRNA pseudouridine synthesis"/>
    <property type="evidence" value="ECO:0007669"/>
    <property type="project" value="UniProtKB-ARBA"/>
</dbReference>
<evidence type="ECO:0000259" key="12">
    <source>
        <dbReference type="SMART" id="SM00363"/>
    </source>
</evidence>
<dbReference type="PANTHER" id="PTHR21600">
    <property type="entry name" value="MITOCHONDRIAL RNA PSEUDOURIDINE SYNTHASE"/>
    <property type="match status" value="1"/>
</dbReference>
<dbReference type="Proteomes" id="UP000263418">
    <property type="component" value="Chromosome 1"/>
</dbReference>
<evidence type="ECO:0000256" key="6">
    <source>
        <dbReference type="ARBA" id="ARBA00023235"/>
    </source>
</evidence>
<dbReference type="PANTHER" id="PTHR21600:SF44">
    <property type="entry name" value="RIBOSOMAL LARGE SUBUNIT PSEUDOURIDINE SYNTHASE D"/>
    <property type="match status" value="1"/>
</dbReference>
<keyword evidence="6 11" id="KW-0413">Isomerase</keyword>
<dbReference type="NCBIfam" id="NF008385">
    <property type="entry name" value="PRK11180.1"/>
    <property type="match status" value="1"/>
</dbReference>
<feature type="domain" description="RNA-binding S4" evidence="12">
    <location>
        <begin position="18"/>
        <end position="83"/>
    </location>
</feature>
<name>A0AAQ1CST0_VIBVL</name>
<sequence>MAQQIELTNTVKDSQLGQRLDQAIAELFADFSRSRLKEWLLDGKVTVDGNVVTKPRTKVMGGEVITVLAELEDEVRWEAQDIPLDIVYEDDDILVINKPRDFVVHPGAGTPDGTVLNALLFHCPEVAEVPRAGIVHRLDKDTTGLMVVAKTVPAQTRLVRALQKRNITREYEAIAIGRMTAGGKVDKPIGRHATKRTLMAVSPMGKPAVTHFRVAEHFREHTRIRLRLETGRTHQIRVHMSYLQHPLLGDAAYGGRARIPAGASEDVTAMIRNFDRQALHAVMLRFEHPITGEEMEFHAPVPDDMVELTETLRRDAQEHGLPDEY</sequence>
<dbReference type="Pfam" id="PF00849">
    <property type="entry name" value="PseudoU_synth_2"/>
    <property type="match status" value="1"/>
</dbReference>
<dbReference type="RefSeq" id="WP_011078573.1">
    <property type="nucleotide sequence ID" value="NZ_CABMOC010000004.1"/>
</dbReference>
<dbReference type="Gene3D" id="3.30.2350.10">
    <property type="entry name" value="Pseudouridine synthase"/>
    <property type="match status" value="1"/>
</dbReference>
<comment type="catalytic activity">
    <reaction evidence="11">
        <text>a uridine in RNA = a pseudouridine in RNA</text>
        <dbReference type="Rhea" id="RHEA:48348"/>
        <dbReference type="Rhea" id="RHEA-COMP:12068"/>
        <dbReference type="Rhea" id="RHEA-COMP:12069"/>
        <dbReference type="ChEBI" id="CHEBI:65314"/>
        <dbReference type="ChEBI" id="CHEBI:65315"/>
    </reaction>
</comment>
<dbReference type="EMBL" id="CP019290">
    <property type="protein sequence ID" value="AXX60769.1"/>
    <property type="molecule type" value="Genomic_DNA"/>
</dbReference>